<proteinExistence type="predicted"/>
<keyword evidence="1" id="KW-1133">Transmembrane helix</keyword>
<dbReference type="EMBL" id="HBIU01055878">
    <property type="protein sequence ID" value="CAE0649047.1"/>
    <property type="molecule type" value="Transcribed_RNA"/>
</dbReference>
<reference evidence="2" key="1">
    <citation type="submission" date="2021-01" db="EMBL/GenBank/DDBJ databases">
        <authorList>
            <person name="Corre E."/>
            <person name="Pelletier E."/>
            <person name="Niang G."/>
            <person name="Scheremetjew M."/>
            <person name="Finn R."/>
            <person name="Kale V."/>
            <person name="Holt S."/>
            <person name="Cochrane G."/>
            <person name="Meng A."/>
            <person name="Brown T."/>
            <person name="Cohen L."/>
        </authorList>
    </citation>
    <scope>NUCLEOTIDE SEQUENCE</scope>
    <source>
        <strain evidence="2">CCMP3107</strain>
    </source>
</reference>
<protein>
    <submittedName>
        <fullName evidence="2">Uncharacterized protein</fullName>
    </submittedName>
</protein>
<dbReference type="AlphaFoldDB" id="A0A7S4DGZ9"/>
<keyword evidence="1" id="KW-0472">Membrane</keyword>
<keyword evidence="1" id="KW-0812">Transmembrane</keyword>
<accession>A0A7S4DGZ9</accession>
<feature type="transmembrane region" description="Helical" evidence="1">
    <location>
        <begin position="70"/>
        <end position="92"/>
    </location>
</feature>
<feature type="transmembrane region" description="Helical" evidence="1">
    <location>
        <begin position="20"/>
        <end position="38"/>
    </location>
</feature>
<organism evidence="2">
    <name type="scientific">Heterosigma akashiwo</name>
    <name type="common">Chromophytic alga</name>
    <name type="synonym">Heterosigma carterae</name>
    <dbReference type="NCBI Taxonomy" id="2829"/>
    <lineage>
        <taxon>Eukaryota</taxon>
        <taxon>Sar</taxon>
        <taxon>Stramenopiles</taxon>
        <taxon>Ochrophyta</taxon>
        <taxon>Raphidophyceae</taxon>
        <taxon>Chattonellales</taxon>
        <taxon>Chattonellaceae</taxon>
        <taxon>Heterosigma</taxon>
    </lineage>
</organism>
<gene>
    <name evidence="2" type="ORF">HAKA00212_LOCUS24553</name>
</gene>
<evidence type="ECO:0000313" key="2">
    <source>
        <dbReference type="EMBL" id="CAE0649047.1"/>
    </source>
</evidence>
<evidence type="ECO:0000256" key="1">
    <source>
        <dbReference type="SAM" id="Phobius"/>
    </source>
</evidence>
<name>A0A7S4DGZ9_HETAK</name>
<sequence length="102" mass="11822">MLFLCSSLQLLRRVINMPKAGLTLLVPAISLLPLWALLSRRRQYFIKPSVRAGTAFSSFRNWLVNNRGMFLALSLFSPMVWAIFCFVLPIKITFLMQFHFIL</sequence>